<keyword evidence="3" id="KW-1185">Reference proteome</keyword>
<feature type="transmembrane region" description="Helical" evidence="1">
    <location>
        <begin position="7"/>
        <end position="28"/>
    </location>
</feature>
<keyword evidence="1" id="KW-0472">Membrane</keyword>
<comment type="caution">
    <text evidence="2">The sequence shown here is derived from an EMBL/GenBank/DDBJ whole genome shotgun (WGS) entry which is preliminary data.</text>
</comment>
<dbReference type="AlphaFoldDB" id="A0A8H2QK04"/>
<dbReference type="Proteomes" id="UP000323324">
    <property type="component" value="Unassembled WGS sequence"/>
</dbReference>
<reference evidence="2 3" key="1">
    <citation type="submission" date="2019-08" db="EMBL/GenBank/DDBJ databases">
        <title>Genomes of Antarctic Bizionia species.</title>
        <authorList>
            <person name="Bowman J.P."/>
        </authorList>
    </citation>
    <scope>NUCLEOTIDE SEQUENCE [LARGE SCALE GENOMIC DNA]</scope>
    <source>
        <strain evidence="2 3">HFD</strain>
    </source>
</reference>
<name>A0A8H2QK04_9FLAO</name>
<keyword evidence="1" id="KW-1133">Transmembrane helix</keyword>
<proteinExistence type="predicted"/>
<keyword evidence="1" id="KW-0812">Transmembrane</keyword>
<gene>
    <name evidence="2" type="ORF">ES676_03100</name>
</gene>
<accession>A0A8H2QK04</accession>
<evidence type="ECO:0000256" key="1">
    <source>
        <dbReference type="SAM" id="Phobius"/>
    </source>
</evidence>
<dbReference type="EMBL" id="VSKM01000003">
    <property type="protein sequence ID" value="TYB77294.1"/>
    <property type="molecule type" value="Genomic_DNA"/>
</dbReference>
<protein>
    <submittedName>
        <fullName evidence="2">Uncharacterized protein</fullName>
    </submittedName>
</protein>
<organism evidence="2 3">
    <name type="scientific">Bizionia saleffrena</name>
    <dbReference type="NCBI Taxonomy" id="291189"/>
    <lineage>
        <taxon>Bacteria</taxon>
        <taxon>Pseudomonadati</taxon>
        <taxon>Bacteroidota</taxon>
        <taxon>Flavobacteriia</taxon>
        <taxon>Flavobacteriales</taxon>
        <taxon>Flavobacteriaceae</taxon>
        <taxon>Bizionia</taxon>
    </lineage>
</organism>
<evidence type="ECO:0000313" key="2">
    <source>
        <dbReference type="EMBL" id="TYB77294.1"/>
    </source>
</evidence>
<sequence length="241" mass="27828">MKKGLKIVIGIIIFFTLPSLLLFGFVYLKYNEKLPTGIENEQANVLAERMLDELNYEAYKNTDYIEWTFKRRHHFKWNKAKNTCEVLWKDYKVSLDLGTPSQSEVFKNNVKIEGDDKHQYIEQATKYFNNDSFWLVAPYKVFDPGVTRKIVTLENSKKALLVTYNSGGTTPGDSYLWHLDDSGKPTHFQMWVDVLPINGLEASWNDWTTTETGAVLPTFHKMLVLGIELENIKTTPNDASM</sequence>
<evidence type="ECO:0000313" key="3">
    <source>
        <dbReference type="Proteomes" id="UP000323324"/>
    </source>
</evidence>
<dbReference type="RefSeq" id="WP_148368583.1">
    <property type="nucleotide sequence ID" value="NZ_VSKM01000003.1"/>
</dbReference>